<feature type="transmembrane region" description="Helical" evidence="2">
    <location>
        <begin position="109"/>
        <end position="132"/>
    </location>
</feature>
<evidence type="ECO:0000313" key="5">
    <source>
        <dbReference type="Proteomes" id="UP000245119"/>
    </source>
</evidence>
<dbReference type="Proteomes" id="UP000245119">
    <property type="component" value="Linkage Group LG3"/>
</dbReference>
<comment type="subcellular location">
    <subcellularLocation>
        <location evidence="1">Membrane</location>
        <topology evidence="1">Multi-pass membrane protein</topology>
    </subcellularLocation>
</comment>
<dbReference type="PROSITE" id="PS50850">
    <property type="entry name" value="MFS"/>
    <property type="match status" value="1"/>
</dbReference>
<sequence>MATHRPESEAIGRRRWLVVVSCFVSALATGSASYHTGVLYVALLDVFQKDVVTTSWLGAIYSCTFALSGPLASTVVNRFNCRVSLVLAGLLHFLGLGSCYFITSFPLLYPALIIAGIGQGLSITGTSISLLYHFPDKNTLVSGICVCGSGLGVFIHPSLMQTYGLHGALLIAGAIGLHSVPCGLLMPLSRFERDRRKNRQDQETSSLCACPNVASYLYVITYLRFLVYLISLFNVSVAASSYYLYVPKYLILNGYSHLKASFIISFTGVGSIISRLLSGVASLDPGVDNILIYGGIIFIAALVAFLIPVTVNSTVAQFVLAVLYGLYTGGSYALLGPLVLEILGVRHVSTGTGLCMFAAGIGSLVGPPISGMIYVAQHNFHHAFYFIASLFGAASVCAMCTALFPRREGDARAGELPALALTSRLQDGSPLLDNGVVVVVVEDGQLELAADTEFQTASREPFLDHRGIKEGFPLLEDRTDPVDEKVASANQT</sequence>
<dbReference type="PANTHER" id="PTHR11360">
    <property type="entry name" value="MONOCARBOXYLATE TRANSPORTER"/>
    <property type="match status" value="1"/>
</dbReference>
<feature type="transmembrane region" description="Helical" evidence="2">
    <location>
        <begin position="290"/>
        <end position="309"/>
    </location>
</feature>
<feature type="transmembrane region" description="Helical" evidence="2">
    <location>
        <begin position="165"/>
        <end position="188"/>
    </location>
</feature>
<feature type="transmembrane region" description="Helical" evidence="2">
    <location>
        <begin position="139"/>
        <end position="159"/>
    </location>
</feature>
<accession>A0A2T7PIQ9</accession>
<evidence type="ECO:0000259" key="3">
    <source>
        <dbReference type="PROSITE" id="PS50850"/>
    </source>
</evidence>
<dbReference type="Pfam" id="PF07690">
    <property type="entry name" value="MFS_1"/>
    <property type="match status" value="1"/>
</dbReference>
<feature type="transmembrane region" description="Helical" evidence="2">
    <location>
        <begin position="83"/>
        <end position="103"/>
    </location>
</feature>
<dbReference type="InterPro" id="IPR050327">
    <property type="entry name" value="Proton-linked_MCT"/>
</dbReference>
<feature type="transmembrane region" description="Helical" evidence="2">
    <location>
        <begin position="382"/>
        <end position="404"/>
    </location>
</feature>
<feature type="transmembrane region" description="Helical" evidence="2">
    <location>
        <begin position="352"/>
        <end position="376"/>
    </location>
</feature>
<dbReference type="EMBL" id="PZQS01000003">
    <property type="protein sequence ID" value="PVD33313.1"/>
    <property type="molecule type" value="Genomic_DNA"/>
</dbReference>
<feature type="transmembrane region" description="Helical" evidence="2">
    <location>
        <begin position="56"/>
        <end position="76"/>
    </location>
</feature>
<dbReference type="InterPro" id="IPR020846">
    <property type="entry name" value="MFS_dom"/>
</dbReference>
<evidence type="ECO:0000256" key="1">
    <source>
        <dbReference type="ARBA" id="ARBA00004141"/>
    </source>
</evidence>
<gene>
    <name evidence="4" type="ORF">C0Q70_04566</name>
</gene>
<proteinExistence type="predicted"/>
<evidence type="ECO:0000256" key="2">
    <source>
        <dbReference type="SAM" id="Phobius"/>
    </source>
</evidence>
<feature type="domain" description="Major facilitator superfamily (MFS) profile" evidence="3">
    <location>
        <begin position="14"/>
        <end position="406"/>
    </location>
</feature>
<dbReference type="PANTHER" id="PTHR11360:SF260">
    <property type="entry name" value="MFS DOMAIN-CONTAINING PROTEIN"/>
    <property type="match status" value="1"/>
</dbReference>
<dbReference type="Gene3D" id="1.20.1250.20">
    <property type="entry name" value="MFS general substrate transporter like domains"/>
    <property type="match status" value="1"/>
</dbReference>
<feature type="transmembrane region" description="Helical" evidence="2">
    <location>
        <begin position="225"/>
        <end position="245"/>
    </location>
</feature>
<keyword evidence="2" id="KW-1133">Transmembrane helix</keyword>
<feature type="transmembrane region" description="Helical" evidence="2">
    <location>
        <begin position="315"/>
        <end position="340"/>
    </location>
</feature>
<protein>
    <recommendedName>
        <fullName evidence="3">Major facilitator superfamily (MFS) profile domain-containing protein</fullName>
    </recommendedName>
</protein>
<dbReference type="SUPFAM" id="SSF103473">
    <property type="entry name" value="MFS general substrate transporter"/>
    <property type="match status" value="1"/>
</dbReference>
<evidence type="ECO:0000313" key="4">
    <source>
        <dbReference type="EMBL" id="PVD33313.1"/>
    </source>
</evidence>
<comment type="caution">
    <text evidence="4">The sequence shown here is derived from an EMBL/GenBank/DDBJ whole genome shotgun (WGS) entry which is preliminary data.</text>
</comment>
<dbReference type="InterPro" id="IPR011701">
    <property type="entry name" value="MFS"/>
</dbReference>
<feature type="transmembrane region" description="Helical" evidence="2">
    <location>
        <begin position="257"/>
        <end position="278"/>
    </location>
</feature>
<dbReference type="AlphaFoldDB" id="A0A2T7PIQ9"/>
<keyword evidence="2" id="KW-0812">Transmembrane</keyword>
<dbReference type="OrthoDB" id="6111965at2759"/>
<keyword evidence="2" id="KW-0472">Membrane</keyword>
<name>A0A2T7PIQ9_POMCA</name>
<reference evidence="4 5" key="1">
    <citation type="submission" date="2018-04" db="EMBL/GenBank/DDBJ databases">
        <title>The genome of golden apple snail Pomacea canaliculata provides insight into stress tolerance and invasive adaptation.</title>
        <authorList>
            <person name="Liu C."/>
            <person name="Liu B."/>
            <person name="Ren Y."/>
            <person name="Zhang Y."/>
            <person name="Wang H."/>
            <person name="Li S."/>
            <person name="Jiang F."/>
            <person name="Yin L."/>
            <person name="Zhang G."/>
            <person name="Qian W."/>
            <person name="Fan W."/>
        </authorList>
    </citation>
    <scope>NUCLEOTIDE SEQUENCE [LARGE SCALE GENOMIC DNA]</scope>
    <source>
        <strain evidence="4">SZHN2017</strain>
        <tissue evidence="4">Muscle</tissue>
    </source>
</reference>
<dbReference type="GO" id="GO:0016020">
    <property type="term" value="C:membrane"/>
    <property type="evidence" value="ECO:0007669"/>
    <property type="project" value="UniProtKB-SubCell"/>
</dbReference>
<dbReference type="GO" id="GO:0008028">
    <property type="term" value="F:monocarboxylic acid transmembrane transporter activity"/>
    <property type="evidence" value="ECO:0007669"/>
    <property type="project" value="TreeGrafter"/>
</dbReference>
<organism evidence="4 5">
    <name type="scientific">Pomacea canaliculata</name>
    <name type="common">Golden apple snail</name>
    <dbReference type="NCBI Taxonomy" id="400727"/>
    <lineage>
        <taxon>Eukaryota</taxon>
        <taxon>Metazoa</taxon>
        <taxon>Spiralia</taxon>
        <taxon>Lophotrochozoa</taxon>
        <taxon>Mollusca</taxon>
        <taxon>Gastropoda</taxon>
        <taxon>Caenogastropoda</taxon>
        <taxon>Architaenioglossa</taxon>
        <taxon>Ampullarioidea</taxon>
        <taxon>Ampullariidae</taxon>
        <taxon>Pomacea</taxon>
    </lineage>
</organism>
<dbReference type="InterPro" id="IPR036259">
    <property type="entry name" value="MFS_trans_sf"/>
</dbReference>
<keyword evidence="5" id="KW-1185">Reference proteome</keyword>